<protein>
    <submittedName>
        <fullName evidence="1">SIR2 family protein</fullName>
    </submittedName>
</protein>
<dbReference type="Pfam" id="PF13289">
    <property type="entry name" value="SIR2_2"/>
    <property type="match status" value="1"/>
</dbReference>
<dbReference type="PIRSF" id="PIRSF014677">
    <property type="entry name" value="UCP014677"/>
    <property type="match status" value="1"/>
</dbReference>
<sequence>MQLSEFFSGMRNHPILFLGTGFSLRYLKKSYTWYDLLKKISDDLYGDPRKFLDIVDSCYVGGKSSLELVAEKLESQFNEMSANDPFFNEINDIFYENMEKGIRYSRFKIYICKLLEDISEKEEMAQELAELVKARKNIGSILTTNYDLYVEKLFKFSPLIGNNILLSNPYGSVYKIHGCVRNASSMVITRSDYDDFEHKYELIKAQILSLFMHNPIIFIGYGLGDENIRGLLKTIFSYVDKNSEQAMKIRRNFLLVEYDKDNMSTEVVEHDIDIEGIGIIRINKIKTDNFSEIYKEISNLILHVSAMEIRKVQNVYHEILKGEKGISVTITEDINDLDNNEMVLAIGAKDNIRYEFKKIDELMKEYFDIIEEENKEIIKVINKHEIIKQNRDFPIFGFSKICDEINEIDALKSLQIKKIENHYKSSKFNAYNDQTAKYNTVESILSLPDENCTNHRKQCLLFWNLFNNYLELNDVENYLKSIGIEKFKEDGNLKKLICLYDYKKYGEVTVASN</sequence>
<dbReference type="Proteomes" id="UP001164081">
    <property type="component" value="Chromosome"/>
</dbReference>
<reference evidence="1" key="1">
    <citation type="journal article" date="2022" name="J Glob Antimicrob Resist">
        <title>Comparative analysis of IMP-4- and OXA-58-containing plasmids of three carbapenemase-producing Acinetobacter ursingii strains in the Netherlands.</title>
        <authorList>
            <person name="Hendrickx A.P.A."/>
            <person name="Schade R.P."/>
            <person name="Landman F."/>
            <person name="Bosch T."/>
            <person name="Schouls L.M."/>
            <person name="van Dijk K."/>
        </authorList>
    </citation>
    <scope>NUCLEOTIDE SEQUENCE</scope>
    <source>
        <strain evidence="1">RIVM_C010761</strain>
    </source>
</reference>
<gene>
    <name evidence="1" type="ORF">LSO58_06815</name>
</gene>
<dbReference type="RefSeq" id="WP_263503752.1">
    <property type="nucleotide sequence ID" value="NZ_CP089044.1"/>
</dbReference>
<evidence type="ECO:0000313" key="2">
    <source>
        <dbReference type="Proteomes" id="UP001164081"/>
    </source>
</evidence>
<organism evidence="1 2">
    <name type="scientific">Acinetobacter ursingii</name>
    <dbReference type="NCBI Taxonomy" id="108980"/>
    <lineage>
        <taxon>Bacteria</taxon>
        <taxon>Pseudomonadati</taxon>
        <taxon>Pseudomonadota</taxon>
        <taxon>Gammaproteobacteria</taxon>
        <taxon>Moraxellales</taxon>
        <taxon>Moraxellaceae</taxon>
        <taxon>Acinetobacter</taxon>
    </lineage>
</organism>
<name>A0AA46NVF2_9GAMM</name>
<evidence type="ECO:0000313" key="1">
    <source>
        <dbReference type="EMBL" id="UYF76582.1"/>
    </source>
</evidence>
<dbReference type="AlphaFoldDB" id="A0AA46NVF2"/>
<dbReference type="EMBL" id="CP089044">
    <property type="protein sequence ID" value="UYF76582.1"/>
    <property type="molecule type" value="Genomic_DNA"/>
</dbReference>
<dbReference type="InterPro" id="IPR011202">
    <property type="entry name" value="UCP014677"/>
</dbReference>
<accession>A0AA46NVF2</accession>
<proteinExistence type="predicted"/>